<dbReference type="HOGENOM" id="CLU_3080217_0_0_0"/>
<dbReference type="EMBL" id="ACUO01000001">
    <property type="protein sequence ID" value="EGN67556.1"/>
    <property type="molecule type" value="Genomic_DNA"/>
</dbReference>
<sequence length="52" mass="6362">MKFLKLKDAANKLLEFMEKYDLDDYNERLVRKFLKELVYVIGTDEIEDVKKY</sequence>
<organism evidence="1 2">
    <name type="scientific">Fusobacterium animalis 11_3_2</name>
    <dbReference type="NCBI Taxonomy" id="457403"/>
    <lineage>
        <taxon>Bacteria</taxon>
        <taxon>Fusobacteriati</taxon>
        <taxon>Fusobacteriota</taxon>
        <taxon>Fusobacteriia</taxon>
        <taxon>Fusobacteriales</taxon>
        <taxon>Fusobacteriaceae</taxon>
        <taxon>Fusobacterium</taxon>
    </lineage>
</organism>
<dbReference type="AlphaFoldDB" id="F7KWN9"/>
<evidence type="ECO:0000313" key="1">
    <source>
        <dbReference type="EMBL" id="EGN67556.1"/>
    </source>
</evidence>
<proteinExistence type="predicted"/>
<comment type="caution">
    <text evidence="1">The sequence shown here is derived from an EMBL/GenBank/DDBJ whole genome shotgun (WGS) entry which is preliminary data.</text>
</comment>
<dbReference type="Proteomes" id="UP000004160">
    <property type="component" value="Unassembled WGS sequence"/>
</dbReference>
<protein>
    <submittedName>
        <fullName evidence="1">Uncharacterized protein</fullName>
    </submittedName>
</protein>
<name>F7KWN9_9FUSO</name>
<gene>
    <name evidence="1" type="ORF">HMPREF0401_00010</name>
</gene>
<accession>F7KWN9</accession>
<evidence type="ECO:0000313" key="2">
    <source>
        <dbReference type="Proteomes" id="UP000004160"/>
    </source>
</evidence>
<reference evidence="1" key="1">
    <citation type="submission" date="2011-05" db="EMBL/GenBank/DDBJ databases">
        <title>The Genome Sequence of Fusobacterium sp. 11_3_2.</title>
        <authorList>
            <consortium name="The Broad Institute Genome Sequencing Platform"/>
            <person name="Earl A."/>
            <person name="Ward D."/>
            <person name="Feldgarden M."/>
            <person name="Gevers D."/>
            <person name="Sibley C.D."/>
            <person name="White A.P."/>
            <person name="Crowley S."/>
            <person name="Surette M."/>
            <person name="Strauss J.C."/>
            <person name="Ambrose C.E."/>
            <person name="Allen-Vercoe E."/>
            <person name="Young S.K."/>
            <person name="Zeng Q."/>
            <person name="Gargeya S."/>
            <person name="Fitzgerald M."/>
            <person name="Haas B."/>
            <person name="Abouelleil A."/>
            <person name="Alvarado L."/>
            <person name="Arachchi H.M."/>
            <person name="Berlin A."/>
            <person name="Brown A."/>
            <person name="Chapman S.B."/>
            <person name="Chen Z."/>
            <person name="Dunbar C."/>
            <person name="Freedman E."/>
            <person name="Gearin G."/>
            <person name="Gellesch M."/>
            <person name="Goldberg J."/>
            <person name="Griggs A."/>
            <person name="Gujja S."/>
            <person name="Heiman D."/>
            <person name="Howarth C."/>
            <person name="Larson L."/>
            <person name="Lui A."/>
            <person name="MacDonald P.J.P."/>
            <person name="Mehta T."/>
            <person name="Montmayeur A."/>
            <person name="Murphy C."/>
            <person name="Neiman D."/>
            <person name="Pearson M."/>
            <person name="Priest M."/>
            <person name="Roberts A."/>
            <person name="Saif S."/>
            <person name="Shea T."/>
            <person name="Shenoy N."/>
            <person name="Sisk P."/>
            <person name="Stolte C."/>
            <person name="Sykes S."/>
            <person name="Wortman J."/>
            <person name="Nusbaum C."/>
            <person name="Birren B."/>
        </authorList>
    </citation>
    <scope>NUCLEOTIDE SEQUENCE [LARGE SCALE GENOMIC DNA]</scope>
    <source>
        <strain evidence="1">11_3_2</strain>
    </source>
</reference>
<dbReference type="PATRIC" id="fig|457403.8.peg.10"/>
<dbReference type="RefSeq" id="WP_008691321.1">
    <property type="nucleotide sequence ID" value="NZ_GL945391.1"/>
</dbReference>
<keyword evidence="2" id="KW-1185">Reference proteome</keyword>